<reference evidence="2 3" key="1">
    <citation type="submission" date="2024-01" db="EMBL/GenBank/DDBJ databases">
        <title>The genomes of 5 underutilized Papilionoideae crops provide insights into root nodulation and disease resistanc.</title>
        <authorList>
            <person name="Jiang F."/>
        </authorList>
    </citation>
    <scope>NUCLEOTIDE SEQUENCE [LARGE SCALE GENOMIC DNA]</scope>
    <source>
        <strain evidence="2">DUOXIRENSHENG_FW03</strain>
        <tissue evidence="2">Leaves</tissue>
    </source>
</reference>
<accession>A0AAN9X7A8</accession>
<proteinExistence type="predicted"/>
<evidence type="ECO:0000256" key="1">
    <source>
        <dbReference type="SAM" id="MobiDB-lite"/>
    </source>
</evidence>
<feature type="compositionally biased region" description="Pro residues" evidence="1">
    <location>
        <begin position="1"/>
        <end position="11"/>
    </location>
</feature>
<gene>
    <name evidence="2" type="ORF">VNO78_30542</name>
</gene>
<keyword evidence="3" id="KW-1185">Reference proteome</keyword>
<name>A0AAN9X7A8_PSOTE</name>
<evidence type="ECO:0000313" key="2">
    <source>
        <dbReference type="EMBL" id="KAK7384839.1"/>
    </source>
</evidence>
<dbReference type="EMBL" id="JAYMYS010000008">
    <property type="protein sequence ID" value="KAK7384839.1"/>
    <property type="molecule type" value="Genomic_DNA"/>
</dbReference>
<protein>
    <submittedName>
        <fullName evidence="2">Uncharacterized protein</fullName>
    </submittedName>
</protein>
<dbReference type="AlphaFoldDB" id="A0AAN9X7A8"/>
<comment type="caution">
    <text evidence="2">The sequence shown here is derived from an EMBL/GenBank/DDBJ whole genome shotgun (WGS) entry which is preliminary data.</text>
</comment>
<sequence length="72" mass="7692">MNASSPMPPIAPSLGGAIQPPPISAPSQSKQVPEVPTQQGSSKQRNEFKRKPSKAPSKARLDALEMLLFLLI</sequence>
<dbReference type="Proteomes" id="UP001386955">
    <property type="component" value="Unassembled WGS sequence"/>
</dbReference>
<organism evidence="2 3">
    <name type="scientific">Psophocarpus tetragonolobus</name>
    <name type="common">Winged bean</name>
    <name type="synonym">Dolichos tetragonolobus</name>
    <dbReference type="NCBI Taxonomy" id="3891"/>
    <lineage>
        <taxon>Eukaryota</taxon>
        <taxon>Viridiplantae</taxon>
        <taxon>Streptophyta</taxon>
        <taxon>Embryophyta</taxon>
        <taxon>Tracheophyta</taxon>
        <taxon>Spermatophyta</taxon>
        <taxon>Magnoliopsida</taxon>
        <taxon>eudicotyledons</taxon>
        <taxon>Gunneridae</taxon>
        <taxon>Pentapetalae</taxon>
        <taxon>rosids</taxon>
        <taxon>fabids</taxon>
        <taxon>Fabales</taxon>
        <taxon>Fabaceae</taxon>
        <taxon>Papilionoideae</taxon>
        <taxon>50 kb inversion clade</taxon>
        <taxon>NPAAA clade</taxon>
        <taxon>indigoferoid/millettioid clade</taxon>
        <taxon>Phaseoleae</taxon>
        <taxon>Psophocarpus</taxon>
    </lineage>
</organism>
<feature type="region of interest" description="Disordered" evidence="1">
    <location>
        <begin position="1"/>
        <end position="57"/>
    </location>
</feature>
<evidence type="ECO:0000313" key="3">
    <source>
        <dbReference type="Proteomes" id="UP001386955"/>
    </source>
</evidence>